<evidence type="ECO:0000256" key="3">
    <source>
        <dbReference type="ARBA" id="ARBA00022630"/>
    </source>
</evidence>
<evidence type="ECO:0000256" key="2">
    <source>
        <dbReference type="ARBA" id="ARBA00009347"/>
    </source>
</evidence>
<reference evidence="10 11" key="1">
    <citation type="submission" date="2018-07" db="EMBL/GenBank/DDBJ databases">
        <title>Complete genome sequence of soil actinomycete Streptomyces cavourensis tj430.</title>
        <authorList>
            <person name="Wang P."/>
            <person name="Huang Y."/>
        </authorList>
    </citation>
    <scope>NUCLEOTIDE SEQUENCE [LARGE SCALE GENOMIC DNA]</scope>
    <source>
        <strain evidence="10 11">TJ430</strain>
    </source>
</reference>
<proteinExistence type="inferred from homology"/>
<dbReference type="FunFam" id="2.40.110.10:FF:000009">
    <property type="entry name" value="Acyl-CoA dehydrogenase"/>
    <property type="match status" value="1"/>
</dbReference>
<dbReference type="FunFam" id="1.10.540.10:FF:000002">
    <property type="entry name" value="Acyl-CoA dehydrogenase FadE19"/>
    <property type="match status" value="1"/>
</dbReference>
<dbReference type="Pfam" id="PF00441">
    <property type="entry name" value="Acyl-CoA_dh_1"/>
    <property type="match status" value="1"/>
</dbReference>
<feature type="domain" description="Acyl-CoA dehydrogenase/oxidase C-terminal" evidence="7">
    <location>
        <begin position="229"/>
        <end position="377"/>
    </location>
</feature>
<accession>A0AAD0Q1Y2</accession>
<dbReference type="PANTHER" id="PTHR43884">
    <property type="entry name" value="ACYL-COA DEHYDROGENASE"/>
    <property type="match status" value="1"/>
</dbReference>
<keyword evidence="4 6" id="KW-0274">FAD</keyword>
<comment type="cofactor">
    <cofactor evidence="1 6">
        <name>FAD</name>
        <dbReference type="ChEBI" id="CHEBI:57692"/>
    </cofactor>
</comment>
<dbReference type="EMBL" id="CP030930">
    <property type="protein sequence ID" value="AXI70771.1"/>
    <property type="molecule type" value="Genomic_DNA"/>
</dbReference>
<dbReference type="Pfam" id="PF02770">
    <property type="entry name" value="Acyl-CoA_dh_M"/>
    <property type="match status" value="1"/>
</dbReference>
<dbReference type="GO" id="GO:0003995">
    <property type="term" value="F:acyl-CoA dehydrogenase activity"/>
    <property type="evidence" value="ECO:0007669"/>
    <property type="project" value="InterPro"/>
</dbReference>
<dbReference type="Gene3D" id="1.10.540.10">
    <property type="entry name" value="Acyl-CoA dehydrogenase/oxidase, N-terminal domain"/>
    <property type="match status" value="1"/>
</dbReference>
<dbReference type="InterPro" id="IPR046373">
    <property type="entry name" value="Acyl-CoA_Oxase/DH_mid-dom_sf"/>
</dbReference>
<dbReference type="InterPro" id="IPR006091">
    <property type="entry name" value="Acyl-CoA_Oxase/DH_mid-dom"/>
</dbReference>
<organism evidence="10 11">
    <name type="scientific">Streptomyces cavourensis</name>
    <dbReference type="NCBI Taxonomy" id="67258"/>
    <lineage>
        <taxon>Bacteria</taxon>
        <taxon>Bacillati</taxon>
        <taxon>Actinomycetota</taxon>
        <taxon>Actinomycetes</taxon>
        <taxon>Kitasatosporales</taxon>
        <taxon>Streptomycetaceae</taxon>
        <taxon>Streptomyces</taxon>
    </lineage>
</organism>
<dbReference type="Pfam" id="PF02771">
    <property type="entry name" value="Acyl-CoA_dh_N"/>
    <property type="match status" value="1"/>
</dbReference>
<dbReference type="GO" id="GO:0050660">
    <property type="term" value="F:flavin adenine dinucleotide binding"/>
    <property type="evidence" value="ECO:0007669"/>
    <property type="project" value="InterPro"/>
</dbReference>
<evidence type="ECO:0000259" key="9">
    <source>
        <dbReference type="Pfam" id="PF02771"/>
    </source>
</evidence>
<evidence type="ECO:0000313" key="11">
    <source>
        <dbReference type="Proteomes" id="UP000253779"/>
    </source>
</evidence>
<dbReference type="PIRSF" id="PIRSF016578">
    <property type="entry name" value="HsaA"/>
    <property type="match status" value="1"/>
</dbReference>
<dbReference type="Proteomes" id="UP000253779">
    <property type="component" value="Chromosome"/>
</dbReference>
<dbReference type="Gene3D" id="2.40.110.10">
    <property type="entry name" value="Butyryl-CoA Dehydrogenase, subunit A, domain 2"/>
    <property type="match status" value="1"/>
</dbReference>
<dbReference type="InterPro" id="IPR036250">
    <property type="entry name" value="AcylCo_DH-like_C"/>
</dbReference>
<dbReference type="SUPFAM" id="SSF56645">
    <property type="entry name" value="Acyl-CoA dehydrogenase NM domain-like"/>
    <property type="match status" value="1"/>
</dbReference>
<evidence type="ECO:0000259" key="7">
    <source>
        <dbReference type="Pfam" id="PF00441"/>
    </source>
</evidence>
<feature type="domain" description="Acyl-CoA oxidase/dehydrogenase middle" evidence="8">
    <location>
        <begin position="122"/>
        <end position="217"/>
    </location>
</feature>
<dbReference type="InterPro" id="IPR009075">
    <property type="entry name" value="AcylCo_DH/oxidase_C"/>
</dbReference>
<dbReference type="InterPro" id="IPR009100">
    <property type="entry name" value="AcylCoA_DH/oxidase_NM_dom_sf"/>
</dbReference>
<name>A0AAD0Q1Y2_9ACTN</name>
<evidence type="ECO:0000256" key="1">
    <source>
        <dbReference type="ARBA" id="ARBA00001974"/>
    </source>
</evidence>
<dbReference type="InterPro" id="IPR013786">
    <property type="entry name" value="AcylCoA_DH/ox_N"/>
</dbReference>
<feature type="domain" description="Acyl-CoA dehydrogenase/oxidase N-terminal" evidence="9">
    <location>
        <begin position="6"/>
        <end position="118"/>
    </location>
</feature>
<dbReference type="PROSITE" id="PS00073">
    <property type="entry name" value="ACYL_COA_DH_2"/>
    <property type="match status" value="1"/>
</dbReference>
<dbReference type="FunFam" id="1.20.140.10:FF:000011">
    <property type="entry name" value="Medium-chain specific acyl-CoA dehydrogenase, mitochondrial"/>
    <property type="match status" value="1"/>
</dbReference>
<keyword evidence="3 6" id="KW-0285">Flavoprotein</keyword>
<evidence type="ECO:0000256" key="4">
    <source>
        <dbReference type="ARBA" id="ARBA00022827"/>
    </source>
</evidence>
<keyword evidence="5 6" id="KW-0560">Oxidoreductase</keyword>
<evidence type="ECO:0000256" key="5">
    <source>
        <dbReference type="ARBA" id="ARBA00023002"/>
    </source>
</evidence>
<dbReference type="PANTHER" id="PTHR43884:SF12">
    <property type="entry name" value="ISOVALERYL-COA DEHYDROGENASE, MITOCHONDRIAL-RELATED"/>
    <property type="match status" value="1"/>
</dbReference>
<evidence type="ECO:0000256" key="6">
    <source>
        <dbReference type="RuleBase" id="RU362125"/>
    </source>
</evidence>
<comment type="similarity">
    <text evidence="2 6">Belongs to the acyl-CoA dehydrogenase family.</text>
</comment>
<dbReference type="RefSeq" id="WP_114929946.1">
    <property type="nucleotide sequence ID" value="NZ_CP030930.1"/>
</dbReference>
<evidence type="ECO:0000313" key="10">
    <source>
        <dbReference type="EMBL" id="AXI70771.1"/>
    </source>
</evidence>
<dbReference type="SUPFAM" id="SSF47203">
    <property type="entry name" value="Acyl-CoA dehydrogenase C-terminal domain-like"/>
    <property type="match status" value="1"/>
</dbReference>
<dbReference type="InterPro" id="IPR037069">
    <property type="entry name" value="AcylCoA_DH/ox_N_sf"/>
</dbReference>
<protein>
    <submittedName>
        <fullName evidence="10">Acyl-CoA dehydrogenase</fullName>
    </submittedName>
</protein>
<dbReference type="InterPro" id="IPR006089">
    <property type="entry name" value="Acyl-CoA_DH_CS"/>
</dbReference>
<dbReference type="AlphaFoldDB" id="A0AAD0Q1Y2"/>
<gene>
    <name evidence="10" type="ORF">DTW94_05290</name>
</gene>
<sequence length="383" mass="40636">MNLELSEEQEAVRRLAEEFVAREVTPHVVAWDRAENVDRSIVKKLGALGFLGLTVPEEYGGSGGDHLAYCLVTEELGRGDSSVRGIVSVSLGLVAKTIASWGSEEQKRQWLPRLTSGEAIGCFGLTEPGTGSDAGNLATRAVRDGGDYVINGTKMFITNGTWADVVLLFARTNDSPGHRGVSAFLVPADTPGLTRRTIHGKLGLRGQATAELVLEDVRVPAATLLGPEGKGFTVAMSALAKGRMSVAAGCVGIAQAALDAAVRYAGEREQFGKGIAGHQLVQELLSDISVDVEAARLLTWRVADLVDRGQEFATAASQAKLYASEAAVRCANNALQVFGGYGYIDEYPVGKLLRDARVMTLYEGTSQIQKLIIGRALTGVSAF</sequence>
<evidence type="ECO:0000259" key="8">
    <source>
        <dbReference type="Pfam" id="PF02770"/>
    </source>
</evidence>
<dbReference type="Gene3D" id="1.20.140.10">
    <property type="entry name" value="Butyryl-CoA Dehydrogenase, subunit A, domain 3"/>
    <property type="match status" value="1"/>
</dbReference>